<accession>A0A3D8RGR3</accession>
<sequence>MRHDPLQNPATEAVGSIHLPLRRVPATIQLRLWVLGDLPDVCAPQPGFAIGNCGTRLIHSTPGKDVVSVKGGAIEGLEWGMAKHIWCKRAMVPIPEGVEQSPEEPEEDVQADPRGWGQDDRVYGSGGSFASGTYGNRGAGGCGEKSVEIPTTILD</sequence>
<dbReference type="EMBL" id="PDLM01000007">
    <property type="protein sequence ID" value="RDW73253.1"/>
    <property type="molecule type" value="Genomic_DNA"/>
</dbReference>
<dbReference type="AlphaFoldDB" id="A0A3D8RGR3"/>
<feature type="region of interest" description="Disordered" evidence="1">
    <location>
        <begin position="96"/>
        <end position="122"/>
    </location>
</feature>
<dbReference type="OrthoDB" id="5290969at2759"/>
<reference evidence="2 3" key="1">
    <citation type="journal article" date="2018" name="IMA Fungus">
        <title>IMA Genome-F 9: Draft genome sequence of Annulohypoxylon stygium, Aspergillus mulundensis, Berkeleyomyces basicola (syn. Thielaviopsis basicola), Ceratocystis smalleyi, two Cercospora beticola strains, Coleophoma cylindrospora, Fusarium fracticaudum, Phialophora cf. hyalina, and Morchella septimelata.</title>
        <authorList>
            <person name="Wingfield B.D."/>
            <person name="Bills G.F."/>
            <person name="Dong Y."/>
            <person name="Huang W."/>
            <person name="Nel W.J."/>
            <person name="Swalarsk-Parry B.S."/>
            <person name="Vaghefi N."/>
            <person name="Wilken P.M."/>
            <person name="An Z."/>
            <person name="de Beer Z.W."/>
            <person name="De Vos L."/>
            <person name="Chen L."/>
            <person name="Duong T.A."/>
            <person name="Gao Y."/>
            <person name="Hammerbacher A."/>
            <person name="Kikkert J.R."/>
            <person name="Li Y."/>
            <person name="Li H."/>
            <person name="Li K."/>
            <person name="Li Q."/>
            <person name="Liu X."/>
            <person name="Ma X."/>
            <person name="Naidoo K."/>
            <person name="Pethybridge S.J."/>
            <person name="Sun J."/>
            <person name="Steenkamp E.T."/>
            <person name="van der Nest M.A."/>
            <person name="van Wyk S."/>
            <person name="Wingfield M.J."/>
            <person name="Xiong C."/>
            <person name="Yue Q."/>
            <person name="Zhang X."/>
        </authorList>
    </citation>
    <scope>NUCLEOTIDE SEQUENCE [LARGE SCALE GENOMIC DNA]</scope>
    <source>
        <strain evidence="2 3">BP6252</strain>
    </source>
</reference>
<feature type="compositionally biased region" description="Gly residues" evidence="1">
    <location>
        <begin position="134"/>
        <end position="143"/>
    </location>
</feature>
<comment type="caution">
    <text evidence="2">The sequence shown here is derived from an EMBL/GenBank/DDBJ whole genome shotgun (WGS) entry which is preliminary data.</text>
</comment>
<evidence type="ECO:0000313" key="3">
    <source>
        <dbReference type="Proteomes" id="UP000256645"/>
    </source>
</evidence>
<name>A0A3D8RGR3_9HELO</name>
<organism evidence="2 3">
    <name type="scientific">Coleophoma cylindrospora</name>
    <dbReference type="NCBI Taxonomy" id="1849047"/>
    <lineage>
        <taxon>Eukaryota</taxon>
        <taxon>Fungi</taxon>
        <taxon>Dikarya</taxon>
        <taxon>Ascomycota</taxon>
        <taxon>Pezizomycotina</taxon>
        <taxon>Leotiomycetes</taxon>
        <taxon>Helotiales</taxon>
        <taxon>Dermateaceae</taxon>
        <taxon>Coleophoma</taxon>
    </lineage>
</organism>
<feature type="compositionally biased region" description="Acidic residues" evidence="1">
    <location>
        <begin position="101"/>
        <end position="110"/>
    </location>
</feature>
<dbReference type="Proteomes" id="UP000256645">
    <property type="component" value="Unassembled WGS sequence"/>
</dbReference>
<gene>
    <name evidence="2" type="ORF">BP6252_07160</name>
</gene>
<evidence type="ECO:0000256" key="1">
    <source>
        <dbReference type="SAM" id="MobiDB-lite"/>
    </source>
</evidence>
<proteinExistence type="predicted"/>
<protein>
    <submittedName>
        <fullName evidence="2">Uncharacterized protein</fullName>
    </submittedName>
</protein>
<evidence type="ECO:0000313" key="2">
    <source>
        <dbReference type="EMBL" id="RDW73253.1"/>
    </source>
</evidence>
<keyword evidence="3" id="KW-1185">Reference proteome</keyword>
<feature type="region of interest" description="Disordered" evidence="1">
    <location>
        <begin position="134"/>
        <end position="155"/>
    </location>
</feature>